<dbReference type="PROSITE" id="PS50975">
    <property type="entry name" value="ATP_GRASP"/>
    <property type="match status" value="1"/>
</dbReference>
<dbReference type="Gene3D" id="3.30.470.20">
    <property type="entry name" value="ATP-grasp fold, B domain"/>
    <property type="match status" value="1"/>
</dbReference>
<dbReference type="GO" id="GO:0046872">
    <property type="term" value="F:metal ion binding"/>
    <property type="evidence" value="ECO:0007669"/>
    <property type="project" value="InterPro"/>
</dbReference>
<evidence type="ECO:0000256" key="4">
    <source>
        <dbReference type="PROSITE-ProRule" id="PRU00409"/>
    </source>
</evidence>
<dbReference type="PANTHER" id="PTHR43585">
    <property type="entry name" value="FUMIPYRROLE BIOSYNTHESIS PROTEIN C"/>
    <property type="match status" value="1"/>
</dbReference>
<dbReference type="InterPro" id="IPR011761">
    <property type="entry name" value="ATP-grasp"/>
</dbReference>
<keyword evidence="3 4" id="KW-0067">ATP-binding</keyword>
<dbReference type="RefSeq" id="WP_064462147.1">
    <property type="nucleotide sequence ID" value="NZ_CP017080.1"/>
</dbReference>
<proteinExistence type="predicted"/>
<evidence type="ECO:0000313" key="6">
    <source>
        <dbReference type="EMBL" id="AOH52927.1"/>
    </source>
</evidence>
<dbReference type="GO" id="GO:0016874">
    <property type="term" value="F:ligase activity"/>
    <property type="evidence" value="ECO:0007669"/>
    <property type="project" value="UniProtKB-KW"/>
</dbReference>
<accession>A0A1B3XI69</accession>
<evidence type="ECO:0000256" key="2">
    <source>
        <dbReference type="ARBA" id="ARBA00022741"/>
    </source>
</evidence>
<evidence type="ECO:0000313" key="7">
    <source>
        <dbReference type="Proteomes" id="UP000077926"/>
    </source>
</evidence>
<dbReference type="InterPro" id="IPR052032">
    <property type="entry name" value="ATP-dep_AA_Ligase"/>
</dbReference>
<reference evidence="6 7" key="1">
    <citation type="submission" date="2016-08" db="EMBL/GenBank/DDBJ databases">
        <title>Complete genome sequence of Bacillus muralis G25-68, a strain with toxicity to nematodes.</title>
        <authorList>
            <person name="Zheng Z."/>
        </authorList>
    </citation>
    <scope>NUCLEOTIDE SEQUENCE [LARGE SCALE GENOMIC DNA]</scope>
    <source>
        <strain evidence="6 7">G25-68</strain>
    </source>
</reference>
<dbReference type="KEGG" id="bmur:ABE28_000960"/>
<dbReference type="STRING" id="264697.ABE28_000960"/>
<protein>
    <recommendedName>
        <fullName evidence="5">ATP-grasp domain-containing protein</fullName>
    </recommendedName>
</protein>
<dbReference type="SUPFAM" id="SSF56059">
    <property type="entry name" value="Glutathione synthetase ATP-binding domain-like"/>
    <property type="match status" value="1"/>
</dbReference>
<evidence type="ECO:0000256" key="3">
    <source>
        <dbReference type="ARBA" id="ARBA00022840"/>
    </source>
</evidence>
<keyword evidence="2 4" id="KW-0547">Nucleotide-binding</keyword>
<dbReference type="Pfam" id="PF13535">
    <property type="entry name" value="ATP-grasp_4"/>
    <property type="match status" value="1"/>
</dbReference>
<dbReference type="Proteomes" id="UP000077926">
    <property type="component" value="Chromosome"/>
</dbReference>
<evidence type="ECO:0000256" key="1">
    <source>
        <dbReference type="ARBA" id="ARBA00022598"/>
    </source>
</evidence>
<dbReference type="GO" id="GO:0005524">
    <property type="term" value="F:ATP binding"/>
    <property type="evidence" value="ECO:0007669"/>
    <property type="project" value="UniProtKB-UniRule"/>
</dbReference>
<sequence>MIILNESVVSPILLKVLVERQIPVLEQGQWADTITSESLNIQDDTEFFKSMGMEQRVLTNSENGITVLGQFQPDSNEYIWSKLLKDKSEVRKLTKSLYPDFHFQDIDLSMIDDLDKGQIPFPVVIKPNIGYSSVGVHKVKNEQDWDVAVAQLKEDLLHSDGLYDSEVVGSQTVLIEEWIQGEEFAIDGYYDQDGEPVILNVFKRLFKDDYDTSDRIYYTSKAAINEIYEDAIRFMKNIQTVLPLRNYAVHFEIRKKGDRVIPIEINPLRFAGAGTTDLGYHAYGMNMYEHYFAGTKPDWATMLAEMDDAIYSFFFAEVPLEINLEEVASIDHEGLQDEFEQILEYRQLPFQNDRSMSIIFYRSEDLNKNRQLLHLDLLPYLTIKQLALT</sequence>
<feature type="domain" description="ATP-grasp" evidence="5">
    <location>
        <begin position="95"/>
        <end position="296"/>
    </location>
</feature>
<organism evidence="6 7">
    <name type="scientific">Peribacillus muralis</name>
    <dbReference type="NCBI Taxonomy" id="264697"/>
    <lineage>
        <taxon>Bacteria</taxon>
        <taxon>Bacillati</taxon>
        <taxon>Bacillota</taxon>
        <taxon>Bacilli</taxon>
        <taxon>Bacillales</taxon>
        <taxon>Bacillaceae</taxon>
        <taxon>Peribacillus</taxon>
    </lineage>
</organism>
<dbReference type="EMBL" id="CP017080">
    <property type="protein sequence ID" value="AOH52927.1"/>
    <property type="molecule type" value="Genomic_DNA"/>
</dbReference>
<keyword evidence="7" id="KW-1185">Reference proteome</keyword>
<name>A0A1B3XI69_9BACI</name>
<dbReference type="PANTHER" id="PTHR43585:SF2">
    <property type="entry name" value="ATP-GRASP ENZYME FSQD"/>
    <property type="match status" value="1"/>
</dbReference>
<dbReference type="OrthoDB" id="9803907at2"/>
<gene>
    <name evidence="6" type="ORF">ABE28_000960</name>
</gene>
<evidence type="ECO:0000259" key="5">
    <source>
        <dbReference type="PROSITE" id="PS50975"/>
    </source>
</evidence>
<dbReference type="AlphaFoldDB" id="A0A1B3XI69"/>
<keyword evidence="1" id="KW-0436">Ligase</keyword>